<dbReference type="OrthoDB" id="3831197at2"/>
<reference evidence="1 2" key="1">
    <citation type="submission" date="2019-03" db="EMBL/GenBank/DDBJ databases">
        <title>Three New Species of Nocardioides, Nocardioides euryhalodurans sp. nov., Nocardioides seonyuensis sp. nov. and Nocardioides eburneoflavus sp. nov. Iolated from Soil.</title>
        <authorList>
            <person name="Roh S.G."/>
            <person name="Lee C."/>
            <person name="Kim M.-K."/>
            <person name="Kim S.B."/>
        </authorList>
    </citation>
    <scope>NUCLEOTIDE SEQUENCE [LARGE SCALE GENOMIC DNA]</scope>
    <source>
        <strain evidence="1 2">MMS17-SY207-3</strain>
    </source>
</reference>
<evidence type="ECO:0000313" key="2">
    <source>
        <dbReference type="Proteomes" id="UP000294853"/>
    </source>
</evidence>
<accession>A0A4P7ICM5</accession>
<organism evidence="1 2">
    <name type="scientific">Nocardioides seonyuensis</name>
    <dbReference type="NCBI Taxonomy" id="2518371"/>
    <lineage>
        <taxon>Bacteria</taxon>
        <taxon>Bacillati</taxon>
        <taxon>Actinomycetota</taxon>
        <taxon>Actinomycetes</taxon>
        <taxon>Propionibacteriales</taxon>
        <taxon>Nocardioidaceae</taxon>
        <taxon>Nocardioides</taxon>
    </lineage>
</organism>
<gene>
    <name evidence="1" type="ORF">EXE58_04950</name>
</gene>
<dbReference type="RefSeq" id="WP_135266844.1">
    <property type="nucleotide sequence ID" value="NZ_CP038436.1"/>
</dbReference>
<dbReference type="AlphaFoldDB" id="A0A4P7ICM5"/>
<dbReference type="EMBL" id="CP038436">
    <property type="protein sequence ID" value="QBX54875.1"/>
    <property type="molecule type" value="Genomic_DNA"/>
</dbReference>
<name>A0A4P7ICM5_9ACTN</name>
<keyword evidence="2" id="KW-1185">Reference proteome</keyword>
<proteinExistence type="predicted"/>
<dbReference type="KEGG" id="nsn:EXE58_04950"/>
<protein>
    <submittedName>
        <fullName evidence="1">Uncharacterized protein</fullName>
    </submittedName>
</protein>
<evidence type="ECO:0000313" key="1">
    <source>
        <dbReference type="EMBL" id="QBX54875.1"/>
    </source>
</evidence>
<sequence>MLANMEEALIEVGATPTTVTAEDGSGVDVQLPGAASQAAVATTPAGVLTMEVPAQGRDLAQGDDSITLLDGSATDTAVAVQRTESGLRALVHIDSIEAPERFQFPIGGDVAEIKLTADGGAAALDAEGHVVATAPAPWAIDANGVSVPTRFEVDGTTLIQTVDHRGGDYAYGIVADPSWYFWAKCGAALTLFIAQNLTPAKLARAGTILKSTYTLVRYLGQFPSVSQASRALAAWLGSASGVNDLVLRCWPD</sequence>
<dbReference type="Proteomes" id="UP000294853">
    <property type="component" value="Chromosome"/>
</dbReference>